<feature type="compositionally biased region" description="Basic residues" evidence="1">
    <location>
        <begin position="581"/>
        <end position="595"/>
    </location>
</feature>
<feature type="compositionally biased region" description="Low complexity" evidence="1">
    <location>
        <begin position="315"/>
        <end position="333"/>
    </location>
</feature>
<feature type="compositionally biased region" description="Low complexity" evidence="1">
    <location>
        <begin position="403"/>
        <end position="412"/>
    </location>
</feature>
<feature type="region of interest" description="Disordered" evidence="1">
    <location>
        <begin position="28"/>
        <end position="222"/>
    </location>
</feature>
<feature type="compositionally biased region" description="Basic residues" evidence="1">
    <location>
        <begin position="241"/>
        <end position="256"/>
    </location>
</feature>
<feature type="compositionally biased region" description="Basic and acidic residues" evidence="1">
    <location>
        <begin position="564"/>
        <end position="573"/>
    </location>
</feature>
<sequence>DHRDPAARGTADRRPGRAAALHLRAVQRGAALPADAGLLARRRRDRLRGQHQRPVQPLAAAQRRRLPAPADRLRGPDRPRGRLVAGRRDPGLRGGPRRRRVQPDLSPPCPGWLAGGADRRAGRAALPRGRPVLPRRPAVDLCRQRPQPDRPGRADPRPRRQRSRPAGRQRHPLFPGRLVSRRPGADGGRDPQQHRLGHPAAHPRRRGLPPADGARGRGQVLPRTVGGRWLGLLAADRRRPGVHRPRLHRGRHRRAALGRDARVGRRARRRLGRRPLPGLDDQRGRHLPRPRPRPDDRAAGRPARPARGRGRDPRALAARRQAGAAPRPGAAPDRGLRRRPRRRHRRPAHPRLPRRDRRGRPHRAGAGPLPDPRRAGDSRLALPAHGRRPVPGRALDPRRSGVAGAAALRRALPAPPQPGDRCAGAERPWQHRLRQGLPDADPPRLGRRRIGRLQGRRRVPARPALGRRRPAGGLRRVVRRLRHALVREPPARVLGGRGRHRRPVEPGHVRQGGPADLAADDGGLGGRPGDGSGLPPRALADHLRRRDPGAALRDPGRQRPARRQGRERPDRRAAALPRRGGPLRRLRGRGPRLHQARQQPEGQPRHRRLLRRASAGGRGGGI</sequence>
<feature type="compositionally biased region" description="Low complexity" evidence="1">
    <location>
        <begin position="52"/>
        <end position="61"/>
    </location>
</feature>
<dbReference type="AlphaFoldDB" id="A0A6J4U8U7"/>
<evidence type="ECO:0000313" key="2">
    <source>
        <dbReference type="EMBL" id="CAA9542040.1"/>
    </source>
</evidence>
<feature type="compositionally biased region" description="Basic and acidic residues" evidence="1">
    <location>
        <begin position="142"/>
        <end position="158"/>
    </location>
</feature>
<protein>
    <submittedName>
        <fullName evidence="2">Acylamino-acid-releasing enzyme</fullName>
    </submittedName>
</protein>
<feature type="compositionally biased region" description="Basic and acidic residues" evidence="1">
    <location>
        <begin position="539"/>
        <end position="548"/>
    </location>
</feature>
<feature type="compositionally biased region" description="Basic residues" evidence="1">
    <location>
        <begin position="159"/>
        <end position="171"/>
    </location>
</feature>
<evidence type="ECO:0000256" key="1">
    <source>
        <dbReference type="SAM" id="MobiDB-lite"/>
    </source>
</evidence>
<gene>
    <name evidence="2" type="ORF">AVDCRST_MAG49-909</name>
</gene>
<feature type="compositionally biased region" description="Basic residues" evidence="1">
    <location>
        <begin position="195"/>
        <end position="207"/>
    </location>
</feature>
<feature type="region of interest" description="Disordered" evidence="1">
    <location>
        <begin position="241"/>
        <end position="447"/>
    </location>
</feature>
<proteinExistence type="predicted"/>
<feature type="compositionally biased region" description="Basic residues" evidence="1">
    <location>
        <begin position="264"/>
        <end position="273"/>
    </location>
</feature>
<feature type="compositionally biased region" description="Low complexity" evidence="1">
    <location>
        <begin position="28"/>
        <end position="39"/>
    </location>
</feature>
<feature type="compositionally biased region" description="Low complexity" evidence="1">
    <location>
        <begin position="123"/>
        <end position="136"/>
    </location>
</feature>
<feature type="region of interest" description="Disordered" evidence="1">
    <location>
        <begin position="489"/>
        <end position="622"/>
    </location>
</feature>
<reference evidence="2" key="1">
    <citation type="submission" date="2020-02" db="EMBL/GenBank/DDBJ databases">
        <authorList>
            <person name="Meier V. D."/>
        </authorList>
    </citation>
    <scope>NUCLEOTIDE SEQUENCE</scope>
    <source>
        <strain evidence="2">AVDCRST_MAG49</strain>
    </source>
</reference>
<feature type="compositionally biased region" description="Basic residues" evidence="1">
    <location>
        <begin position="40"/>
        <end position="51"/>
    </location>
</feature>
<feature type="compositionally biased region" description="Low complexity" evidence="1">
    <location>
        <begin position="512"/>
        <end position="521"/>
    </location>
</feature>
<dbReference type="EMBL" id="CADCWG010000059">
    <property type="protein sequence ID" value="CAA9542040.1"/>
    <property type="molecule type" value="Genomic_DNA"/>
</dbReference>
<feature type="compositionally biased region" description="Basic and acidic residues" evidence="1">
    <location>
        <begin position="183"/>
        <end position="193"/>
    </location>
</feature>
<name>A0A6J4U8U7_9BACT</name>
<feature type="non-terminal residue" evidence="2">
    <location>
        <position position="622"/>
    </location>
</feature>
<feature type="compositionally biased region" description="Gly residues" evidence="1">
    <location>
        <begin position="522"/>
        <end position="532"/>
    </location>
</feature>
<organism evidence="2">
    <name type="scientific">uncultured Thermomicrobiales bacterium</name>
    <dbReference type="NCBI Taxonomy" id="1645740"/>
    <lineage>
        <taxon>Bacteria</taxon>
        <taxon>Pseudomonadati</taxon>
        <taxon>Thermomicrobiota</taxon>
        <taxon>Thermomicrobia</taxon>
        <taxon>Thermomicrobiales</taxon>
        <taxon>environmental samples</taxon>
    </lineage>
</organism>
<feature type="compositionally biased region" description="Basic and acidic residues" evidence="1">
    <location>
        <begin position="71"/>
        <end position="91"/>
    </location>
</feature>
<feature type="compositionally biased region" description="Basic residues" evidence="1">
    <location>
        <begin position="336"/>
        <end position="363"/>
    </location>
</feature>
<feature type="non-terminal residue" evidence="2">
    <location>
        <position position="1"/>
    </location>
</feature>
<accession>A0A6J4U8U7</accession>